<comment type="caution">
    <text evidence="4">The sequence shown here is derived from an EMBL/GenBank/DDBJ whole genome shotgun (WGS) entry which is preliminary data.</text>
</comment>
<evidence type="ECO:0000313" key="4">
    <source>
        <dbReference type="EMBL" id="KAJ8362929.1"/>
    </source>
</evidence>
<dbReference type="EMBL" id="JAINUF010000004">
    <property type="protein sequence ID" value="KAJ8362929.1"/>
    <property type="molecule type" value="Genomic_DNA"/>
</dbReference>
<dbReference type="SMART" id="SM00409">
    <property type="entry name" value="IG"/>
    <property type="match status" value="1"/>
</dbReference>
<feature type="signal peptide" evidence="2">
    <location>
        <begin position="1"/>
        <end position="20"/>
    </location>
</feature>
<dbReference type="SUPFAM" id="SSF48726">
    <property type="entry name" value="Immunoglobulin"/>
    <property type="match status" value="1"/>
</dbReference>
<reference evidence="4" key="1">
    <citation type="journal article" date="2023" name="Science">
        <title>Genome structures resolve the early diversification of teleost fishes.</title>
        <authorList>
            <person name="Parey E."/>
            <person name="Louis A."/>
            <person name="Montfort J."/>
            <person name="Bouchez O."/>
            <person name="Roques C."/>
            <person name="Iampietro C."/>
            <person name="Lluch J."/>
            <person name="Castinel A."/>
            <person name="Donnadieu C."/>
            <person name="Desvignes T."/>
            <person name="Floi Bucao C."/>
            <person name="Jouanno E."/>
            <person name="Wen M."/>
            <person name="Mejri S."/>
            <person name="Dirks R."/>
            <person name="Jansen H."/>
            <person name="Henkel C."/>
            <person name="Chen W.J."/>
            <person name="Zahm M."/>
            <person name="Cabau C."/>
            <person name="Klopp C."/>
            <person name="Thompson A.W."/>
            <person name="Robinson-Rechavi M."/>
            <person name="Braasch I."/>
            <person name="Lecointre G."/>
            <person name="Bobe J."/>
            <person name="Postlethwait J.H."/>
            <person name="Berthelot C."/>
            <person name="Roest Crollius H."/>
            <person name="Guiguen Y."/>
        </authorList>
    </citation>
    <scope>NUCLEOTIDE SEQUENCE</scope>
    <source>
        <strain evidence="4">WJC10195</strain>
    </source>
</reference>
<keyword evidence="1" id="KW-0472">Membrane</keyword>
<dbReference type="InterPro" id="IPR013783">
    <property type="entry name" value="Ig-like_fold"/>
</dbReference>
<feature type="transmembrane region" description="Helical" evidence="1">
    <location>
        <begin position="161"/>
        <end position="185"/>
    </location>
</feature>
<keyword evidence="5" id="KW-1185">Reference proteome</keyword>
<dbReference type="InterPro" id="IPR007110">
    <property type="entry name" value="Ig-like_dom"/>
</dbReference>
<evidence type="ECO:0000259" key="3">
    <source>
        <dbReference type="PROSITE" id="PS50835"/>
    </source>
</evidence>
<name>A0A9Q1J143_SYNKA</name>
<dbReference type="OrthoDB" id="8958081at2759"/>
<dbReference type="InterPro" id="IPR036179">
    <property type="entry name" value="Ig-like_dom_sf"/>
</dbReference>
<proteinExistence type="predicted"/>
<protein>
    <recommendedName>
        <fullName evidence="3">Ig-like domain-containing protein</fullName>
    </recommendedName>
</protein>
<evidence type="ECO:0000313" key="5">
    <source>
        <dbReference type="Proteomes" id="UP001152622"/>
    </source>
</evidence>
<feature type="chain" id="PRO_5040425529" description="Ig-like domain-containing protein" evidence="2">
    <location>
        <begin position="21"/>
        <end position="249"/>
    </location>
</feature>
<keyword evidence="1" id="KW-0812">Transmembrane</keyword>
<evidence type="ECO:0000256" key="2">
    <source>
        <dbReference type="SAM" id="SignalP"/>
    </source>
</evidence>
<dbReference type="PROSITE" id="PS50835">
    <property type="entry name" value="IG_LIKE"/>
    <property type="match status" value="1"/>
</dbReference>
<feature type="domain" description="Ig-like" evidence="3">
    <location>
        <begin position="22"/>
        <end position="124"/>
    </location>
</feature>
<keyword evidence="2" id="KW-0732">Signal</keyword>
<dbReference type="Gene3D" id="2.60.40.10">
    <property type="entry name" value="Immunoglobulins"/>
    <property type="match status" value="1"/>
</dbReference>
<gene>
    <name evidence="4" type="ORF">SKAU_G00117600</name>
</gene>
<dbReference type="InterPro" id="IPR003599">
    <property type="entry name" value="Ig_sub"/>
</dbReference>
<accession>A0A9Q1J143</accession>
<sequence>MGIQSLMAKLLLLTVSVSSAASTVAVYQTPGYLQAPAGSALTLHCIFHPPLEALSLEVNWDRCSNPPSASPRDCRRLSSSLLSANQTEKWEVKGLLRQVTSASGSRLTLVKPGLEASGWYRCSVIGENPQLWYVYGNETEVVIVEAPPPSLLHVEGLGLPWWVWVIVGSGGVVLAVITVGIWILCRRDRVQMAENPMYGDINPICERSVTCNQSLLVPGPTPQINHAMPSHKAMLQAPKDPPETSNLQP</sequence>
<organism evidence="4 5">
    <name type="scientific">Synaphobranchus kaupii</name>
    <name type="common">Kaup's arrowtooth eel</name>
    <dbReference type="NCBI Taxonomy" id="118154"/>
    <lineage>
        <taxon>Eukaryota</taxon>
        <taxon>Metazoa</taxon>
        <taxon>Chordata</taxon>
        <taxon>Craniata</taxon>
        <taxon>Vertebrata</taxon>
        <taxon>Euteleostomi</taxon>
        <taxon>Actinopterygii</taxon>
        <taxon>Neopterygii</taxon>
        <taxon>Teleostei</taxon>
        <taxon>Anguilliformes</taxon>
        <taxon>Synaphobranchidae</taxon>
        <taxon>Synaphobranchus</taxon>
    </lineage>
</organism>
<dbReference type="Proteomes" id="UP001152622">
    <property type="component" value="Chromosome 4"/>
</dbReference>
<keyword evidence="1" id="KW-1133">Transmembrane helix</keyword>
<evidence type="ECO:0000256" key="1">
    <source>
        <dbReference type="SAM" id="Phobius"/>
    </source>
</evidence>
<dbReference type="AlphaFoldDB" id="A0A9Q1J143"/>